<protein>
    <recommendedName>
        <fullName evidence="1">Reverse transcriptase domain-containing protein</fullName>
    </recommendedName>
</protein>
<name>A0A0B7MZT4_9FUNG</name>
<evidence type="ECO:0000259" key="1">
    <source>
        <dbReference type="Pfam" id="PF00078"/>
    </source>
</evidence>
<accession>A0A0B7MZT4</accession>
<evidence type="ECO:0000313" key="2">
    <source>
        <dbReference type="EMBL" id="CEP08770.1"/>
    </source>
</evidence>
<sequence length="554" mass="62720">MPLFEQPFTILELLQVTERTSLSSSPGVDGIPYAIYNIMLKHPDTARLAVTVFNDAFLSGIFPAGWLKLVLCLLPKKGVLTDLRMPFMDQLISKQQSGFMPGRFIGDNGMILHVIKLIAESQSSSCIALLLDQEKAYDRIDPDYLRSIIHSFNLPSTLINSLTSLFFSTQIHVNINGHISSDFVPHHRGIRQGDPISPLLLNIAFDLFLRSIQQNSAFKGFNLPHEASSSRPLVQWHSLLASHNITHWHDRTSPSPLTYSGCPFHSSVIRQNVDFQQLHDKVRNATHIHTQRNISIRGRVTILNSLIYSKLWHVLRLSVFTKVQLLSLRSLGTSFINHRIFPRLSFDTLTIPRHHGDLGLLDPLHEQRALQWRWVCPILLSAVDSPLLLRFTVPSPPHQLLINQSVVEKLLARDVVLFDTESQALRLCQSSAQFVPHRTVCSRIASLISSHQLLLKPFFRRCCDSKPHSYLDTTFPPTLRFFCFSLLVPSTLAPSSSSSYRPQRMPLNSITYYRSLMPPLPLPPLYRHLLRSGLAFGHLSALSLPVRCGIVLYI</sequence>
<evidence type="ECO:0000313" key="3">
    <source>
        <dbReference type="Proteomes" id="UP000054107"/>
    </source>
</evidence>
<dbReference type="InterPro" id="IPR043502">
    <property type="entry name" value="DNA/RNA_pol_sf"/>
</dbReference>
<dbReference type="EMBL" id="LN720343">
    <property type="protein sequence ID" value="CEP08770.1"/>
    <property type="molecule type" value="Genomic_DNA"/>
</dbReference>
<gene>
    <name evidence="2" type="primary">PARPA_02151.1 scaffold 3384</name>
</gene>
<dbReference type="InterPro" id="IPR000477">
    <property type="entry name" value="RT_dom"/>
</dbReference>
<dbReference type="Pfam" id="PF00078">
    <property type="entry name" value="RVT_1"/>
    <property type="match status" value="1"/>
</dbReference>
<dbReference type="PANTHER" id="PTHR19446">
    <property type="entry name" value="REVERSE TRANSCRIPTASES"/>
    <property type="match status" value="1"/>
</dbReference>
<dbReference type="OrthoDB" id="2213994at2759"/>
<dbReference type="SUPFAM" id="SSF56672">
    <property type="entry name" value="DNA/RNA polymerases"/>
    <property type="match status" value="1"/>
</dbReference>
<dbReference type="AlphaFoldDB" id="A0A0B7MZT4"/>
<feature type="domain" description="Reverse transcriptase" evidence="1">
    <location>
        <begin position="88"/>
        <end position="215"/>
    </location>
</feature>
<dbReference type="Proteomes" id="UP000054107">
    <property type="component" value="Unassembled WGS sequence"/>
</dbReference>
<organism evidence="2 3">
    <name type="scientific">Parasitella parasitica</name>
    <dbReference type="NCBI Taxonomy" id="35722"/>
    <lineage>
        <taxon>Eukaryota</taxon>
        <taxon>Fungi</taxon>
        <taxon>Fungi incertae sedis</taxon>
        <taxon>Mucoromycota</taxon>
        <taxon>Mucoromycotina</taxon>
        <taxon>Mucoromycetes</taxon>
        <taxon>Mucorales</taxon>
        <taxon>Mucorineae</taxon>
        <taxon>Mucoraceae</taxon>
        <taxon>Parasitella</taxon>
    </lineage>
</organism>
<keyword evidence="3" id="KW-1185">Reference proteome</keyword>
<reference evidence="2 3" key="1">
    <citation type="submission" date="2014-09" db="EMBL/GenBank/DDBJ databases">
        <authorList>
            <person name="Ellenberger Sabrina"/>
        </authorList>
    </citation>
    <scope>NUCLEOTIDE SEQUENCE [LARGE SCALE GENOMIC DNA]</scope>
    <source>
        <strain evidence="2 3">CBS 412.66</strain>
    </source>
</reference>
<proteinExistence type="predicted"/>